<feature type="domain" description="Bacterial Ig-like" evidence="3">
    <location>
        <begin position="791"/>
        <end position="875"/>
    </location>
</feature>
<feature type="domain" description="Bacterial Ig" evidence="2">
    <location>
        <begin position="3238"/>
        <end position="3320"/>
    </location>
</feature>
<feature type="domain" description="Bacterial Ig" evidence="2">
    <location>
        <begin position="686"/>
        <end position="765"/>
    </location>
</feature>
<dbReference type="GO" id="GO:0001681">
    <property type="term" value="F:sialate O-acetylesterase activity"/>
    <property type="evidence" value="ECO:0007669"/>
    <property type="project" value="InterPro"/>
</dbReference>
<gene>
    <name evidence="5" type="ORF">BJB45_12655</name>
</gene>
<evidence type="ECO:0000259" key="4">
    <source>
        <dbReference type="Pfam" id="PF22783"/>
    </source>
</evidence>
<feature type="region of interest" description="Disordered" evidence="1">
    <location>
        <begin position="3427"/>
        <end position="3448"/>
    </location>
</feature>
<feature type="domain" description="Bacterial Ig" evidence="2">
    <location>
        <begin position="2218"/>
        <end position="2300"/>
    </location>
</feature>
<feature type="domain" description="Bacterial Ig" evidence="2">
    <location>
        <begin position="2983"/>
        <end position="3065"/>
    </location>
</feature>
<feature type="region of interest" description="Disordered" evidence="1">
    <location>
        <begin position="1945"/>
        <end position="1966"/>
    </location>
</feature>
<feature type="domain" description="Bacterial Ig" evidence="2">
    <location>
        <begin position="2473"/>
        <end position="2555"/>
    </location>
</feature>
<feature type="domain" description="Bacterial Ig" evidence="2">
    <location>
        <begin position="423"/>
        <end position="505"/>
    </location>
</feature>
<feature type="domain" description="Bacterial Ig" evidence="2">
    <location>
        <begin position="1878"/>
        <end position="1960"/>
    </location>
</feature>
<feature type="compositionally biased region" description="Low complexity" evidence="1">
    <location>
        <begin position="2887"/>
        <end position="2900"/>
    </location>
</feature>
<feature type="domain" description="Bacterial Ig" evidence="2">
    <location>
        <begin position="516"/>
        <end position="598"/>
    </location>
</feature>
<evidence type="ECO:0000256" key="1">
    <source>
        <dbReference type="SAM" id="MobiDB-lite"/>
    </source>
</evidence>
<dbReference type="EMBL" id="AVBC01000020">
    <property type="protein sequence ID" value="ERL52012.1"/>
    <property type="molecule type" value="Genomic_DNA"/>
</dbReference>
<feature type="domain" description="Bacterial Ig" evidence="2">
    <location>
        <begin position="2388"/>
        <end position="2470"/>
    </location>
</feature>
<dbReference type="eggNOG" id="COG3209">
    <property type="taxonomic scope" value="Bacteria"/>
</dbReference>
<feature type="compositionally biased region" description="Low complexity" evidence="1">
    <location>
        <begin position="331"/>
        <end position="353"/>
    </location>
</feature>
<dbReference type="Pfam" id="PF17936">
    <property type="entry name" value="Big_6"/>
    <property type="match status" value="32"/>
</dbReference>
<reference evidence="5 6" key="1">
    <citation type="submission" date="2013-08" db="EMBL/GenBank/DDBJ databases">
        <title>draft genome of Halomonas huanghegensis, strain BJGMM-B45T.</title>
        <authorList>
            <person name="Miao C."/>
            <person name="Wan Y."/>
            <person name="Jin W."/>
        </authorList>
    </citation>
    <scope>NUCLEOTIDE SEQUENCE [LARGE SCALE GENOMIC DNA]</scope>
    <source>
        <strain evidence="5 6">BJGMM-B45</strain>
    </source>
</reference>
<accession>W1N8V6</accession>
<dbReference type="eggNOG" id="COG2373">
    <property type="taxonomic scope" value="Bacteria"/>
</dbReference>
<feature type="domain" description="Bacterial Ig" evidence="2">
    <location>
        <begin position="2303"/>
        <end position="2385"/>
    </location>
</feature>
<feature type="domain" description="Bacterial Ig-like" evidence="3">
    <location>
        <begin position="1175"/>
        <end position="1258"/>
    </location>
</feature>
<feature type="region of interest" description="Disordered" evidence="1">
    <location>
        <begin position="2795"/>
        <end position="2814"/>
    </location>
</feature>
<feature type="compositionally biased region" description="Low complexity" evidence="1">
    <location>
        <begin position="675"/>
        <end position="690"/>
    </location>
</feature>
<feature type="domain" description="Bacterial Ig-like" evidence="3">
    <location>
        <begin position="3815"/>
        <end position="3892"/>
    </location>
</feature>
<dbReference type="InterPro" id="IPR044016">
    <property type="entry name" value="Big_13"/>
</dbReference>
<proteinExistence type="predicted"/>
<dbReference type="PANTHER" id="PTHR22901:SF0">
    <property type="entry name" value="SIALATE O-ACETYLESTERASE"/>
    <property type="match status" value="1"/>
</dbReference>
<feature type="domain" description="Bacterial Ig" evidence="2">
    <location>
        <begin position="1432"/>
        <end position="1514"/>
    </location>
</feature>
<protein>
    <recommendedName>
        <fullName evidence="7">BapA prefix-like domain-containing protein</fullName>
    </recommendedName>
</protein>
<feature type="domain" description="Bacterial Ig" evidence="2">
    <location>
        <begin position="1517"/>
        <end position="1596"/>
    </location>
</feature>
<dbReference type="Proteomes" id="UP000019113">
    <property type="component" value="Unassembled WGS sequence"/>
</dbReference>
<feature type="region of interest" description="Disordered" evidence="1">
    <location>
        <begin position="2880"/>
        <end position="2900"/>
    </location>
</feature>
<feature type="domain" description="Bacterial Ig" evidence="2">
    <location>
        <begin position="1069"/>
        <end position="1148"/>
    </location>
</feature>
<feature type="compositionally biased region" description="Polar residues" evidence="1">
    <location>
        <begin position="1129"/>
        <end position="1142"/>
    </location>
</feature>
<dbReference type="NCBIfam" id="NF033677">
    <property type="entry name" value="biofilm_BapA_N"/>
    <property type="match status" value="1"/>
</dbReference>
<feature type="region of interest" description="Disordered" evidence="1">
    <location>
        <begin position="705"/>
        <end position="729"/>
    </location>
</feature>
<evidence type="ECO:0000259" key="3">
    <source>
        <dbReference type="Pfam" id="PF19077"/>
    </source>
</evidence>
<name>W1N8V6_9GAMM</name>
<feature type="region of interest" description="Disordered" evidence="1">
    <location>
        <begin position="667"/>
        <end position="693"/>
    </location>
</feature>
<feature type="domain" description="Bacterial Ig-like" evidence="3">
    <location>
        <begin position="4991"/>
        <end position="5068"/>
    </location>
</feature>
<feature type="domain" description="Bacterial Ig-like" evidence="3">
    <location>
        <begin position="4207"/>
        <end position="4284"/>
    </location>
</feature>
<feature type="compositionally biased region" description="Low complexity" evidence="1">
    <location>
        <begin position="2802"/>
        <end position="2814"/>
    </location>
</feature>
<evidence type="ECO:0000313" key="5">
    <source>
        <dbReference type="EMBL" id="ERL52012.1"/>
    </source>
</evidence>
<dbReference type="Pfam" id="PF22783">
    <property type="entry name" value="BapA_N"/>
    <property type="match status" value="1"/>
</dbReference>
<feature type="compositionally biased region" description="Low complexity" evidence="1">
    <location>
        <begin position="1334"/>
        <end position="1352"/>
    </location>
</feature>
<feature type="compositionally biased region" description="Low complexity" evidence="1">
    <location>
        <begin position="1506"/>
        <end position="1521"/>
    </location>
</feature>
<dbReference type="GO" id="GO:0005975">
    <property type="term" value="P:carbohydrate metabolic process"/>
    <property type="evidence" value="ECO:0007669"/>
    <property type="project" value="TreeGrafter"/>
</dbReference>
<feature type="domain" description="Bacterial Ig" evidence="2">
    <location>
        <begin position="338"/>
        <end position="420"/>
    </location>
</feature>
<feature type="region of interest" description="Disordered" evidence="1">
    <location>
        <begin position="236"/>
        <end position="276"/>
    </location>
</feature>
<feature type="region of interest" description="Disordered" evidence="1">
    <location>
        <begin position="405"/>
        <end position="467"/>
    </location>
</feature>
<feature type="domain" description="Bacterial Ig-like" evidence="3">
    <location>
        <begin position="4403"/>
        <end position="4480"/>
    </location>
</feature>
<feature type="domain" description="Bacterial Ig" evidence="2">
    <location>
        <begin position="2558"/>
        <end position="2640"/>
    </location>
</feature>
<feature type="compositionally biased region" description="Low complexity" evidence="1">
    <location>
        <begin position="1952"/>
        <end position="1966"/>
    </location>
</feature>
<dbReference type="OrthoDB" id="8884034at2"/>
<feature type="domain" description="Bacterial Ig" evidence="2">
    <location>
        <begin position="601"/>
        <end position="683"/>
    </location>
</feature>
<feature type="domain" description="Bacterial Ig" evidence="2">
    <location>
        <begin position="253"/>
        <end position="335"/>
    </location>
</feature>
<feature type="domain" description="Bacterial Ig-like" evidence="3">
    <location>
        <begin position="1622"/>
        <end position="1706"/>
    </location>
</feature>
<feature type="domain" description="Bacterial Ig-like" evidence="3">
    <location>
        <begin position="3428"/>
        <end position="3512"/>
    </location>
</feature>
<feature type="compositionally biased region" description="Low complexity" evidence="1">
    <location>
        <begin position="246"/>
        <end position="268"/>
    </location>
</feature>
<feature type="domain" description="Bacterial Ig-like" evidence="3">
    <location>
        <begin position="4011"/>
        <end position="4088"/>
    </location>
</feature>
<feature type="domain" description="Bacterial Ig-like" evidence="3">
    <location>
        <begin position="4795"/>
        <end position="4872"/>
    </location>
</feature>
<feature type="domain" description="Bacterial Ig" evidence="2">
    <location>
        <begin position="1347"/>
        <end position="1429"/>
    </location>
</feature>
<feature type="compositionally biased region" description="Low complexity" evidence="1">
    <location>
        <begin position="3312"/>
        <end position="3327"/>
    </location>
</feature>
<feature type="compositionally biased region" description="Low complexity" evidence="1">
    <location>
        <begin position="502"/>
        <end position="531"/>
    </location>
</feature>
<feature type="compositionally biased region" description="Low complexity" evidence="1">
    <location>
        <begin position="361"/>
        <end position="373"/>
    </location>
</feature>
<evidence type="ECO:0000313" key="6">
    <source>
        <dbReference type="Proteomes" id="UP000019113"/>
    </source>
</evidence>
<feature type="region of interest" description="Disordered" evidence="1">
    <location>
        <begin position="146"/>
        <end position="192"/>
    </location>
</feature>
<feature type="domain" description="Bacterial Ig" evidence="2">
    <location>
        <begin position="3323"/>
        <end position="3402"/>
    </location>
</feature>
<feature type="compositionally biased region" description="Low complexity" evidence="1">
    <location>
        <begin position="1143"/>
        <end position="1163"/>
    </location>
</feature>
<feature type="region of interest" description="Disordered" evidence="1">
    <location>
        <begin position="1859"/>
        <end position="1881"/>
    </location>
</feature>
<dbReference type="RefSeq" id="WP_021818648.1">
    <property type="nucleotide sequence ID" value="NZ_AVBC01000020.1"/>
</dbReference>
<comment type="caution">
    <text evidence="5">The sequence shown here is derived from an EMBL/GenBank/DDBJ whole genome shotgun (WGS) entry which is preliminary data.</text>
</comment>
<feature type="non-terminal residue" evidence="5">
    <location>
        <position position="5144"/>
    </location>
</feature>
<dbReference type="SUPFAM" id="SSF75011">
    <property type="entry name" value="3-carboxy-cis,cis-mucoante lactonizing enzyme"/>
    <property type="match status" value="1"/>
</dbReference>
<dbReference type="InterPro" id="IPR013783">
    <property type="entry name" value="Ig-like_fold"/>
</dbReference>
<evidence type="ECO:0008006" key="7">
    <source>
        <dbReference type="Google" id="ProtNLM"/>
    </source>
</evidence>
<feature type="compositionally biased region" description="Polar residues" evidence="1">
    <location>
        <begin position="1175"/>
        <end position="1191"/>
    </location>
</feature>
<feature type="domain" description="Bacterial Ig" evidence="2">
    <location>
        <begin position="2133"/>
        <end position="2215"/>
    </location>
</feature>
<dbReference type="Gene3D" id="6.20.150.20">
    <property type="match status" value="9"/>
</dbReference>
<keyword evidence="6" id="KW-1185">Reference proteome</keyword>
<evidence type="ECO:0000259" key="2">
    <source>
        <dbReference type="Pfam" id="PF17936"/>
    </source>
</evidence>
<feature type="domain" description="Bacterial Ig" evidence="2">
    <location>
        <begin position="1708"/>
        <end position="1790"/>
    </location>
</feature>
<dbReference type="Pfam" id="PF19077">
    <property type="entry name" value="Big_13"/>
    <property type="match status" value="11"/>
</dbReference>
<feature type="domain" description="Bacterial Ig" evidence="2">
    <location>
        <begin position="2643"/>
        <end position="2725"/>
    </location>
</feature>
<feature type="domain" description="Bacterial Ig" evidence="2">
    <location>
        <begin position="3153"/>
        <end position="3235"/>
    </location>
</feature>
<dbReference type="PANTHER" id="PTHR22901">
    <property type="entry name" value="SIALATE O-ACETYLESTERASE"/>
    <property type="match status" value="1"/>
</dbReference>
<feature type="domain" description="Bacterial Ig" evidence="2">
    <location>
        <begin position="2898"/>
        <end position="2980"/>
    </location>
</feature>
<feature type="domain" description="Bacterial Ig" evidence="2">
    <location>
        <begin position="2048"/>
        <end position="2130"/>
    </location>
</feature>
<dbReference type="NCBIfam" id="NF033510">
    <property type="entry name" value="Ca_tandemer"/>
    <property type="match status" value="44"/>
</dbReference>
<feature type="region of interest" description="Disordered" evidence="1">
    <location>
        <begin position="1331"/>
        <end position="1355"/>
    </location>
</feature>
<feature type="compositionally biased region" description="Low complexity" evidence="1">
    <location>
        <begin position="416"/>
        <end position="438"/>
    </location>
</feature>
<feature type="compositionally biased region" description="Polar residues" evidence="1">
    <location>
        <begin position="3433"/>
        <end position="3443"/>
    </location>
</feature>
<sequence length="5144" mass="500192">MDVKVTQLNTEFSEAASWTLVGDVAVQEPSKILLDMAPEDIQQLSRDGSDLVIETVDGRSIKIIDFYADSGAGTSELYLVDENGEIVWAQLQPAADGGIVAAEYIPQGEMADFGMVTGAESESDKSAGWAILGGVGAAGLIAGVASAGSSGGSGSDDDNGSGGVDTIAPDAPTDVDVSDDGTTVTGRGEPGTVVTVTDPDGNVVGEGTVGDDGQFTVDVDPPQTDGESLEVVVTDEAGNESEPTNVTAPDTTAPDAPTDVTVSDDGTTVTGGGEPGATVTVTDSDGNVVGEGTVGDDGQFAVDVDPAQTDGESLEVVQTDAAGNESEPTNVTAPDTTAPDAPTDVAVSDDGTTVTGGGEPGATVTVTDPDGNVVGDGTVDDDGQFTVDVDPAQTDGESLEVVQTDAAGNESEPTNVTAPDTTAPDAPTDVAVSDDGTTVTGGGEPGATVTVTDPDGNVVGDGTVDDDGQFTVDVDPAQTDGESLEVVQTDAAGNESEPTNVTAPDTDAPGDPDTTAPDAPSNVTVSDDGTTVTGGGEPGATVTVTDPDGNVIGEATVGDDGQFAVDVDPAQTDGESLEVVQADAAGNESEPTNVIAPDTTAPDAPSDVTVSDDGSIVTGTGEPGATVSVTDPDGNVIGEATVTEDGQFTVDVDPAQTNGEALEVVQTDGAGNESDPTAATAPDTTAPDAPVVNESDGTLLTGTAEAGSTVDIDIDGDGTPDYSTSADPEGNWSVALDPALADETEVSVTATDEAGNISDPTTIVTDADLVDTTPPAVPVISALDDVDPVQGSLESGDSTNDTLPTLMGTAEAGSTVEIFQNGTSLGTVTADASGNWSYTPATELVDGSYSFTATATDGAGNVSDISTAFELAIDTTAPVVDLDSGSVSDGVDGLTGTVDDPEAVITVTVNGTEYTAINNGDGTWTQPDDSLSAVLPGDEAVIITVTATDPAGNAGTVDLIIEVDPTTPPGDSSIGFDDSLLNAEEATSVTLSGQLDSGSVFDSITISDGTTDIVVAVADINIDADGVVTIAGQDLSSLADGEITVTAEGTNSAGDPISVTDTTTLDATAPDAPVVNDSDGALLTGTAEAGSTIDIDVNGDGTPDNTVIADVDGSWSVALDPALPDGTEVSVTASDEAGNTSGPATITTDADLADTTPPTAPIISAVDDVDPVQGNLESGDSTNDTQPTLTGSAEAGSTVEIFQDGTSIGTAIADASGNWNYTPVAGLTDNTYSFTATATDVAGNVSDPSDTFELTIDTAAPGTPAEVAVNDDGTAVTGEGEPGATVSVTNPDGTVIGSGTVGDDGQFTVDVAPPQTNGEALEVVQADAAGNTSDPATATAPTPDTTAPDAPTNVAVNDDGTVVTGEGEPGATVTVTDPDGNVIGEGAAGDDGQFAVDVDPAQTNGEALEVVQTDGAGNESDPTNVAAPDTTAPDAPANVAVNDDGTVVTGEGEPGATVTVTDPDGAAIGSGTVGDDGQFAVDVDPAQTNGEALEVVQTDGAGNESDPTAATAPDTTAPDAPVVNESDGTLLTGTAEAGSTVDIDVDGDGTPDYSTSADPEGNWSVALDPALADETEVSVTATDEAGNISDPTTIVTDADLVDTTPPAVPVISAVDDVDPVQGDLATGDSTNDTLPTLMGTAEADSTVEIFQNGTSLGTVTADASGNWSYTPATELADGDYSFTATATDDAGNVSDTSAAFELTIDTAAPSTPTEVAVNDDGTVVTGEGEPGATVTVTDSDGAVIGSGTVGDDGQFAVDVDPSQTNGEALEVVQADAAGNISDPATATAPDTTAPDAPANVAVNDDGTVVTGEGEPGATVTVTDADGNVIGEGTAGDDGQFAVDVDPAQTNGEALEVVQADPAGNESDPTNVTAPDTTAPDAPANVAVNDDGTVVTGEGEPGATVTVTDADGNVIGEGTAGDDGQFAVDVDPAQTNGEALEVVQADPAGNESDPTNVTAPDTTAPDAPANVAVNDDGTVVTGEGEPGATVTVTDPDGAAIGSGTVGDDGQFAVDVDPAQTNGEALEVVQTDGAGNESDPTNVAAPDTTAPDAPANVAVNDDGTVVTGEGEPGATVTVTDPDGAAIGSGTVGDDGQFAVDVDPAQTNGEALEVVQTDGAGNESDPTNVAAPDTTAPDAPANVAVNDDGTVVTGEGEPGATVTVTDPDGAAIGSGTVGDDGQFAVDVDPAQTNGEALEVVQTDGAGNESDPTNVAAPDTTAPDAPANVAVNDDGTVVTGEGEPGATVTVTDPDGAAIGSGTVGDDGQFAVDVDPAQTNGEALEVVQTDGAGNESDPTNVAAPDTTAPDAPANVAVNDDGTVVTGEGEPGATVTVTDPDGAAIGSGTVGDDGQFAVDVDPAQTNGEALEVVQTDGAGNESDPTNVAAPDTTAPDAPANVAVNDDGTVVTGEGEPGATVTVTDPDGAAIGSGTVGDDGQFAVDVDPAQTNGEALEAVQTDGAGNESDPTNVAAPDTTAPDAPANVAVNDDGTVVTGEGEPGATVTVTDPDGAAIGSGTVGDDGQFAVDVDPAQTNGEALEAVQTDGAGNESDPTNVAAPDTTAPDAPANVAVNDDGTVVTGEGEPGATVTVTDPDGAAIGSGTVGDDGQFAVDVDPAQTNGEALEAVQTDGAGNESDPTNVAAPDTTAPDAPANVAVNDDGTVVTGEGEPGATVTVTDPDGAAIGSGTVGDDGQFAVDVDPAQTNGEALEVVQTDGAGNESDPTNVAAPDTTAPDAPANVAVNDDGTVVTGEGEPGATVTVTDADGNVVGEGTAGDDGQFAVDVDPAQTNGEALEVVQADPAGNESDPTNVTAPDTTAPDAPANVAVNDDGTVVTGEGEPGATVTVTDPDGAAIGSGTVGDDGQFAVDVDPAQTNGEALEVVQTDGAGNESDPTNVAAPDTTAPDAPANVAVNDDGTVVTGEGEPGATVTVTDPDGAAIGSGTVGDDGQFAVDVDPAQTNGEALEVVQTDGAGNESDPTNVAAPDTTAPDAPANVAVNDDGTVVTGEGEPGATVTVTDPDGAAIGSGTVGDDGQFAVDVDPAQTNGEALEVVQTDGAGNESDPTNVAAPDTTAPDAPANVAVNDDGTVVTGEGEPGATVTVTDPDGAAIGSGTVGDDGQFAVDVDPAQTNGEALEVVQTDGAGNESDPTNVAAPDTTAPDAPANVAVNDDGTVVTGEGEPGATVTVTDPDGAAIGSGTVGDDGQFAVDVDPAQTNGEALEVVQTDGAGNESDPTNVAAPDTTAPDAPANVAVNDDGTVVTGEGEPGATVTVTDPDGAAIGSGTVGDDGQFAVDVDPAQTNGEALEVVQTDGAGNESDPTAATAPDTTAPDAPVVNESDGTLLTGTAEAGSTVDIDVDGDGTPDYTTSADPEGNWSVALDPALADETEVSVTATDEAGNISDPTTIVTDADLVDTTPPAVPVISAVDDVDPVQGDLASGDSTNDNQPELQGSGEAGSTVEIFQNGVSLGTVIADASGNWSYTPDAALADGDYSFTATATDSAGNVSDTSAAFELNVDTVSPDAPTIALISDTGVDGDGITSEGAVAVSGLESDTTWEYTTDGGTTWAAGSGDSFALPEGVYADGAVQVRQTDAAGNVGDTASLGAVEVDATLPAAPTIALSNDTGVDGDGITSEGVVTVSGLEPDATWEYTTDGGTTWETGAGDSFALPEDVYADGVVQVRQVDVAGNTSDTASLGAITVDTTGPSDGDGSNSIAFDDGGDELLSADEVGSVTLSGQLEAGSSITALAISDGTDTITVDAADISVDADGVVSVVGQDLSSLADGELTVTATVSDAAGNSGTITDTTSLDATAPTVALDPLTTNDTTPALSGTVDDPAATITVTVDGTDYDATNNGDGSWSLADDTLAALPEGDNTITVTATDAAGNETAVDATVSVDTTGPSDGDGSNSIAFDDGGDELLSADEVGSVTLSGQLEAGSSITALAISDGTDTITVDAADISVDADGVVSVVGQDLSSLADGELTVTATVSDAAGNSGTITDTTSLDATAPTVALDPLTTNDTTPALSGTVDDPAATITVTVDGTDYDATNNGDGSWSLADDTLAALPEGDNTITVTATDAAGNETAVDATVSVDTTGPSDGDGSNSIAFDDGGDELLSADEVGSVTLSGQLEAGSSITALAISDGTDTITVDAADISVDADGVVSVIGQDLSSLADGELTVTATVSDAAGNSGTITDTTSLDATAPTVALDPLTTNDTTPALSGTVDDPAATITVTVDGTDYDATNNGDGSWSLADDTLAALPEGDNTITVTATDAAGNETAVDATVSVDTTGPSDGDGSNSIAFDDGGDELLSADEVGSVTLSGQLEAGSSITALAISDGTDTITVDAADITVSDTGVVTVAGQDLSGLADGEITVTAEVTDAAGNSGTITDTTSLDATAPTVALDPLTTNDTTPALSGTVDDPAATITVTVDGIDYDATNNGDGSWSLADDTLAALPEGDTEITVTATDAAGNETVVTEAITVDTTGPSDGDGSNSIAFDDGGDELLSADEVGSVTLSGQLEAGSSITALAISDGTDTITVDAADISVDADGVVSVIGQDLSSLADGELTVTATVSDAAGNSGTITDTTSLDATAPTVALDPLTTNDTTPALSGTVDDPAATITVTVDGTDYDATNNGDGSWSLADDTLAALPEGDNTITVTATDAAGNETAVDATVSVDTTGPSDGDGSNSIAFDDGGDELLSADEVGSVTLSGQLEAGSSITALAISDGTDTITVDAADISVDADGVVSVVGQDLSSLADGELTVTATVSDAAGNSGTITDTTSLDATAPTVALDPLTTNDTTPALSGTVDDPAATITVTVDGTDYDATNNGDGSWSLADDTLAALPEGDNTITVTATDAAGNETAVDATVSVDTTGPSDGDGSNSIAFDDGGDELLSADEVGSVTLSGQLEAGSSITALAISDGTDTITVDAADISVDADGVVSVVGQDLSSLADGELTVTATVSDAAGNSGTITDTTSLDATAPTVALDPLTTNDTTPALSGTVDDPAATITVTVDGTDYDATNNGDGSWSLADDTLAALSEGDNTITVTATDAAGNETAVDATVSVDTTGPSDGDGSNSIAFDDGGDELLSADEVGSVTLSGQLEAGSSITSLIISDGTTEITVAAADITVDGAGAVTVAGQDL</sequence>
<feature type="region of interest" description="Disordered" evidence="1">
    <location>
        <begin position="490"/>
        <end position="550"/>
    </location>
</feature>
<feature type="domain" description="Bacterial Ig" evidence="2">
    <location>
        <begin position="168"/>
        <end position="250"/>
    </location>
</feature>
<feature type="domain" description="Bacterial Ig-like" evidence="3">
    <location>
        <begin position="4599"/>
        <end position="4676"/>
    </location>
</feature>
<feature type="domain" description="Bacterial Ig" evidence="2">
    <location>
        <begin position="1963"/>
        <end position="2045"/>
    </location>
</feature>
<feature type="region of interest" description="Disordered" evidence="1">
    <location>
        <begin position="1498"/>
        <end position="1522"/>
    </location>
</feature>
<feature type="region of interest" description="Disordered" evidence="1">
    <location>
        <begin position="3304"/>
        <end position="3330"/>
    </location>
</feature>
<feature type="domain" description="Bacterial Ig" evidence="2">
    <location>
        <begin position="2728"/>
        <end position="2810"/>
    </location>
</feature>
<feature type="compositionally biased region" description="Low complexity" evidence="1">
    <location>
        <begin position="1867"/>
        <end position="1881"/>
    </location>
</feature>
<feature type="domain" description="Bacterial Ig" evidence="2">
    <location>
        <begin position="1260"/>
        <end position="1341"/>
    </location>
</feature>
<feature type="domain" description="Bacterial Ig" evidence="2">
    <location>
        <begin position="3068"/>
        <end position="3150"/>
    </location>
</feature>
<dbReference type="Gene3D" id="2.60.40.10">
    <property type="entry name" value="Immunoglobulins"/>
    <property type="match status" value="44"/>
</dbReference>
<dbReference type="InterPro" id="IPR039329">
    <property type="entry name" value="SIAE"/>
</dbReference>
<feature type="region of interest" description="Disordered" evidence="1">
    <location>
        <begin position="1126"/>
        <end position="1194"/>
    </location>
</feature>
<feature type="region of interest" description="Disordered" evidence="1">
    <location>
        <begin position="1811"/>
        <end position="1839"/>
    </location>
</feature>
<dbReference type="InterPro" id="IPR048051">
    <property type="entry name" value="BapA-like_prefix-like"/>
</dbReference>
<dbReference type="eggNOG" id="COG2911">
    <property type="taxonomic scope" value="Bacteria"/>
</dbReference>
<organism evidence="5 6">
    <name type="scientific">Halomonas huangheensis</name>
    <dbReference type="NCBI Taxonomy" id="1178482"/>
    <lineage>
        <taxon>Bacteria</taxon>
        <taxon>Pseudomonadati</taxon>
        <taxon>Pseudomonadota</taxon>
        <taxon>Gammaproteobacteria</taxon>
        <taxon>Oceanospirillales</taxon>
        <taxon>Halomonadaceae</taxon>
        <taxon>Halomonas</taxon>
    </lineage>
</organism>
<feature type="region of interest" description="Disordered" evidence="1">
    <location>
        <begin position="320"/>
        <end position="373"/>
    </location>
</feature>
<feature type="domain" description="Bacterial Ig" evidence="2">
    <location>
        <begin position="1793"/>
        <end position="1875"/>
    </location>
</feature>
<dbReference type="InterPro" id="IPR041498">
    <property type="entry name" value="Big_6"/>
</dbReference>
<feature type="domain" description="Biofilm-associated protein BapA-like prefix-like" evidence="4">
    <location>
        <begin position="2"/>
        <end position="93"/>
    </location>
</feature>
<feature type="compositionally biased region" description="Low complexity" evidence="1">
    <location>
        <begin position="446"/>
        <end position="462"/>
    </location>
</feature>
<feature type="region of interest" description="Disordered" evidence="1">
    <location>
        <begin position="584"/>
        <end position="624"/>
    </location>
</feature>
<feature type="domain" description="Bacterial Ig" evidence="2">
    <location>
        <begin position="2813"/>
        <end position="2895"/>
    </location>
</feature>